<evidence type="ECO:0000313" key="8">
    <source>
        <dbReference type="EMBL" id="KAK2168422.1"/>
    </source>
</evidence>
<keyword evidence="9" id="KW-1185">Reference proteome</keyword>
<dbReference type="EMBL" id="JAODUO010001231">
    <property type="protein sequence ID" value="KAK2168422.1"/>
    <property type="molecule type" value="Genomic_DNA"/>
</dbReference>
<keyword evidence="4 6" id="KW-1015">Disulfide bond</keyword>
<feature type="disulfide bond" evidence="6">
    <location>
        <begin position="95"/>
        <end position="122"/>
    </location>
</feature>
<keyword evidence="3" id="KW-0677">Repeat</keyword>
<organism evidence="8 9">
    <name type="scientific">Ridgeia piscesae</name>
    <name type="common">Tubeworm</name>
    <dbReference type="NCBI Taxonomy" id="27915"/>
    <lineage>
        <taxon>Eukaryota</taxon>
        <taxon>Metazoa</taxon>
        <taxon>Spiralia</taxon>
        <taxon>Lophotrochozoa</taxon>
        <taxon>Annelida</taxon>
        <taxon>Polychaeta</taxon>
        <taxon>Sedentaria</taxon>
        <taxon>Canalipalpata</taxon>
        <taxon>Sabellida</taxon>
        <taxon>Siboglinidae</taxon>
        <taxon>Ridgeia</taxon>
    </lineage>
</organism>
<dbReference type="InterPro" id="IPR035976">
    <property type="entry name" value="Sushi/SCR/CCP_sf"/>
</dbReference>
<dbReference type="CDD" id="cd00033">
    <property type="entry name" value="CCP"/>
    <property type="match status" value="3"/>
</dbReference>
<feature type="domain" description="Sushi" evidence="7">
    <location>
        <begin position="67"/>
        <end position="124"/>
    </location>
</feature>
<evidence type="ECO:0000313" key="9">
    <source>
        <dbReference type="Proteomes" id="UP001209878"/>
    </source>
</evidence>
<name>A0AAD9KC50_RIDPI</name>
<protein>
    <recommendedName>
        <fullName evidence="7">Sushi domain-containing protein</fullName>
    </recommendedName>
</protein>
<comment type="caution">
    <text evidence="8">The sequence shown here is derived from an EMBL/GenBank/DDBJ whole genome shotgun (WGS) entry which is preliminary data.</text>
</comment>
<gene>
    <name evidence="8" type="ORF">NP493_1225g00033</name>
</gene>
<keyword evidence="2" id="KW-0732">Signal</keyword>
<dbReference type="PANTHER" id="PTHR46393:SF7">
    <property type="entry name" value="COMPLEMENT C2"/>
    <property type="match status" value="1"/>
</dbReference>
<keyword evidence="1 6" id="KW-0768">Sushi</keyword>
<feature type="domain" description="Sushi" evidence="7">
    <location>
        <begin position="5"/>
        <end position="66"/>
    </location>
</feature>
<dbReference type="SMART" id="SM00032">
    <property type="entry name" value="CCP"/>
    <property type="match status" value="3"/>
</dbReference>
<evidence type="ECO:0000256" key="6">
    <source>
        <dbReference type="PROSITE-ProRule" id="PRU00302"/>
    </source>
</evidence>
<dbReference type="PANTHER" id="PTHR46393">
    <property type="entry name" value="SUSHI DOMAIN-CONTAINING PROTEIN"/>
    <property type="match status" value="1"/>
</dbReference>
<feature type="disulfide bond" evidence="6">
    <location>
        <begin position="153"/>
        <end position="180"/>
    </location>
</feature>
<dbReference type="InterPro" id="IPR000436">
    <property type="entry name" value="Sushi_SCR_CCP_dom"/>
</dbReference>
<dbReference type="Proteomes" id="UP001209878">
    <property type="component" value="Unassembled WGS sequence"/>
</dbReference>
<dbReference type="SUPFAM" id="SSF57535">
    <property type="entry name" value="Complement control module/SCR domain"/>
    <property type="match status" value="3"/>
</dbReference>
<dbReference type="AlphaFoldDB" id="A0AAD9KC50"/>
<keyword evidence="5" id="KW-0325">Glycoprotein</keyword>
<evidence type="ECO:0000256" key="2">
    <source>
        <dbReference type="ARBA" id="ARBA00022729"/>
    </source>
</evidence>
<comment type="caution">
    <text evidence="6">Lacks conserved residue(s) required for the propagation of feature annotation.</text>
</comment>
<feature type="disulfide bond" evidence="6">
    <location>
        <begin position="37"/>
        <end position="64"/>
    </location>
</feature>
<dbReference type="PROSITE" id="PS50923">
    <property type="entry name" value="SUSHI"/>
    <property type="match status" value="3"/>
</dbReference>
<feature type="domain" description="Sushi" evidence="7">
    <location>
        <begin position="125"/>
        <end position="182"/>
    </location>
</feature>
<reference evidence="8" key="1">
    <citation type="journal article" date="2023" name="Mol. Biol. Evol.">
        <title>Third-Generation Sequencing Reveals the Adaptive Role of the Epigenome in Three Deep-Sea Polychaetes.</title>
        <authorList>
            <person name="Perez M."/>
            <person name="Aroh O."/>
            <person name="Sun Y."/>
            <person name="Lan Y."/>
            <person name="Juniper S.K."/>
            <person name="Young C.R."/>
            <person name="Angers B."/>
            <person name="Qian P.Y."/>
        </authorList>
    </citation>
    <scope>NUCLEOTIDE SEQUENCE</scope>
    <source>
        <strain evidence="8">R07B-5</strain>
    </source>
</reference>
<proteinExistence type="predicted"/>
<evidence type="ECO:0000256" key="5">
    <source>
        <dbReference type="ARBA" id="ARBA00023180"/>
    </source>
</evidence>
<dbReference type="Pfam" id="PF00084">
    <property type="entry name" value="Sushi"/>
    <property type="match status" value="3"/>
</dbReference>
<evidence type="ECO:0000256" key="3">
    <source>
        <dbReference type="ARBA" id="ARBA00022737"/>
    </source>
</evidence>
<dbReference type="Gene3D" id="2.10.70.10">
    <property type="entry name" value="Complement Module, domain 1"/>
    <property type="match status" value="3"/>
</dbReference>
<accession>A0AAD9KC50</accession>
<evidence type="ECO:0000259" key="7">
    <source>
        <dbReference type="PROSITE" id="PS50923"/>
    </source>
</evidence>
<evidence type="ECO:0000256" key="4">
    <source>
        <dbReference type="ARBA" id="ARBA00023157"/>
    </source>
</evidence>
<evidence type="ECO:0000256" key="1">
    <source>
        <dbReference type="ARBA" id="ARBA00022659"/>
    </source>
</evidence>
<sequence length="183" mass="19732">MNIYDSCSNTLRTLNVPSHGSKQGSNDVVDSVVSFSCDYGYRLQGSARRTCTTQGTWDGVNAECVEIHCGPLSAPFHGNKQGSNDVVDSVVLFSCDRGYRLEGSVRRTCTTQGIWDGVNAECVEIHCGHLNAVSHGSKQGSNDVVDAVVLFSCDRGYRLQGSARRTCTRNGTWDGVNAECVGQ</sequence>